<evidence type="ECO:0000313" key="16">
    <source>
        <dbReference type="RefSeq" id="XP_022303887.1"/>
    </source>
</evidence>
<dbReference type="OrthoDB" id="26719at2759"/>
<dbReference type="RefSeq" id="XP_022303884.1">
    <property type="nucleotide sequence ID" value="XM_022448176.1"/>
</dbReference>
<evidence type="ECO:0000256" key="8">
    <source>
        <dbReference type="ARBA" id="ARBA00048794"/>
    </source>
</evidence>
<evidence type="ECO:0000256" key="9">
    <source>
        <dbReference type="SAM" id="MobiDB-lite"/>
    </source>
</evidence>
<dbReference type="Pfam" id="PF01648">
    <property type="entry name" value="ACPS"/>
    <property type="match status" value="1"/>
</dbReference>
<evidence type="ECO:0000313" key="12">
    <source>
        <dbReference type="Proteomes" id="UP000694844"/>
    </source>
</evidence>
<evidence type="ECO:0000313" key="17">
    <source>
        <dbReference type="RefSeq" id="XP_022303888.1"/>
    </source>
</evidence>
<dbReference type="Proteomes" id="UP000694844">
    <property type="component" value="Chromosome 9"/>
</dbReference>
<evidence type="ECO:0000259" key="10">
    <source>
        <dbReference type="Pfam" id="PF01648"/>
    </source>
</evidence>
<evidence type="ECO:0000259" key="11">
    <source>
        <dbReference type="Pfam" id="PF22624"/>
    </source>
</evidence>
<evidence type="ECO:0000256" key="7">
    <source>
        <dbReference type="ARBA" id="ARBA00048641"/>
    </source>
</evidence>
<evidence type="ECO:0000313" key="14">
    <source>
        <dbReference type="RefSeq" id="XP_022303885.1"/>
    </source>
</evidence>
<dbReference type="PANTHER" id="PTHR12215">
    <property type="entry name" value="PHOSPHOPANTETHEINE TRANSFERASE"/>
    <property type="match status" value="1"/>
</dbReference>
<dbReference type="Pfam" id="PF22624">
    <property type="entry name" value="AASDHPPT_N"/>
    <property type="match status" value="1"/>
</dbReference>
<dbReference type="KEGG" id="cvn:111111294"/>
<dbReference type="GO" id="GO:0000287">
    <property type="term" value="F:magnesium ion binding"/>
    <property type="evidence" value="ECO:0007669"/>
    <property type="project" value="InterPro"/>
</dbReference>
<evidence type="ECO:0000256" key="2">
    <source>
        <dbReference type="ARBA" id="ARBA00013172"/>
    </source>
</evidence>
<proteinExistence type="inferred from homology"/>
<organism evidence="12 15">
    <name type="scientific">Crassostrea virginica</name>
    <name type="common">Eastern oyster</name>
    <dbReference type="NCBI Taxonomy" id="6565"/>
    <lineage>
        <taxon>Eukaryota</taxon>
        <taxon>Metazoa</taxon>
        <taxon>Spiralia</taxon>
        <taxon>Lophotrochozoa</taxon>
        <taxon>Mollusca</taxon>
        <taxon>Bivalvia</taxon>
        <taxon>Autobranchia</taxon>
        <taxon>Pteriomorphia</taxon>
        <taxon>Ostreida</taxon>
        <taxon>Ostreoidea</taxon>
        <taxon>Ostreidae</taxon>
        <taxon>Crassostrea</taxon>
    </lineage>
</organism>
<keyword evidence="4" id="KW-0808">Transferase</keyword>
<dbReference type="GeneID" id="111111294"/>
<comment type="catalytic activity">
    <reaction evidence="8">
        <text>apo-[ACP] + acetyl-CoA = acetyl-[ACP] + adenosine 3',5'-bisphosphate + H(+)</text>
        <dbReference type="Rhea" id="RHEA:46564"/>
        <dbReference type="Rhea" id="RHEA-COMP:9621"/>
        <dbReference type="Rhea" id="RHEA-COMP:9690"/>
        <dbReference type="ChEBI" id="CHEBI:15378"/>
        <dbReference type="ChEBI" id="CHEBI:29999"/>
        <dbReference type="ChEBI" id="CHEBI:57288"/>
        <dbReference type="ChEBI" id="CHEBI:58343"/>
        <dbReference type="ChEBI" id="CHEBI:78446"/>
    </reaction>
    <physiologicalReaction direction="left-to-right" evidence="8">
        <dbReference type="Rhea" id="RHEA:46565"/>
    </physiologicalReaction>
</comment>
<feature type="domain" description="4'-phosphopantetheinyl transferase N-terminal" evidence="11">
    <location>
        <begin position="11"/>
        <end position="105"/>
    </location>
</feature>
<evidence type="ECO:0000313" key="15">
    <source>
        <dbReference type="RefSeq" id="XP_022303886.1"/>
    </source>
</evidence>
<comment type="catalytic activity">
    <reaction evidence="7">
        <text>apo-[ACP] + CoA = holo-[ACP] + adenosine 3',5'-bisphosphate + H(+)</text>
        <dbReference type="Rhea" id="RHEA:12068"/>
        <dbReference type="Rhea" id="RHEA-COMP:9685"/>
        <dbReference type="Rhea" id="RHEA-COMP:9690"/>
        <dbReference type="ChEBI" id="CHEBI:15378"/>
        <dbReference type="ChEBI" id="CHEBI:29999"/>
        <dbReference type="ChEBI" id="CHEBI:57287"/>
        <dbReference type="ChEBI" id="CHEBI:58343"/>
        <dbReference type="ChEBI" id="CHEBI:64479"/>
        <dbReference type="EC" id="2.7.8.7"/>
    </reaction>
    <physiologicalReaction direction="left-to-right" evidence="7">
        <dbReference type="Rhea" id="RHEA:12069"/>
    </physiologicalReaction>
</comment>
<dbReference type="RefSeq" id="XP_022303887.1">
    <property type="nucleotide sequence ID" value="XM_022448179.1"/>
</dbReference>
<comment type="similarity">
    <text evidence="1">Belongs to the P-Pant transferase superfamily. AcpS family.</text>
</comment>
<dbReference type="GO" id="GO:0019878">
    <property type="term" value="P:lysine biosynthetic process via aminoadipic acid"/>
    <property type="evidence" value="ECO:0007669"/>
    <property type="project" value="TreeGrafter"/>
</dbReference>
<dbReference type="FunFam" id="3.90.470.20:FF:000003">
    <property type="entry name" value="L-aminoadipate-semialdehyde dehydrogenase-phosphopantetheinyl transferase"/>
    <property type="match status" value="1"/>
</dbReference>
<feature type="region of interest" description="Disordered" evidence="9">
    <location>
        <begin position="264"/>
        <end position="285"/>
    </location>
</feature>
<keyword evidence="12" id="KW-1185">Reference proteome</keyword>
<evidence type="ECO:0000256" key="6">
    <source>
        <dbReference type="ARBA" id="ARBA00033443"/>
    </source>
</evidence>
<evidence type="ECO:0000313" key="18">
    <source>
        <dbReference type="RefSeq" id="XP_022303889.1"/>
    </source>
</evidence>
<dbReference type="AlphaFoldDB" id="A0A8B8BLP8"/>
<dbReference type="InterPro" id="IPR037143">
    <property type="entry name" value="4-PPantetheinyl_Trfase_dom_sf"/>
</dbReference>
<dbReference type="RefSeq" id="XP_022303886.1">
    <property type="nucleotide sequence ID" value="XM_022448178.1"/>
</dbReference>
<dbReference type="RefSeq" id="XP_022303889.1">
    <property type="nucleotide sequence ID" value="XM_022448181.1"/>
</dbReference>
<gene>
    <name evidence="13 14 15 16 17 18" type="primary">LOC111111294</name>
</gene>
<dbReference type="InterPro" id="IPR055066">
    <property type="entry name" value="AASDHPPT_N"/>
</dbReference>
<dbReference type="Gene3D" id="3.90.470.20">
    <property type="entry name" value="4'-phosphopantetheinyl transferase domain"/>
    <property type="match status" value="2"/>
</dbReference>
<accession>A0A8B8BLP8</accession>
<evidence type="ECO:0000256" key="4">
    <source>
        <dbReference type="ARBA" id="ARBA00022679"/>
    </source>
</evidence>
<evidence type="ECO:0000256" key="3">
    <source>
        <dbReference type="ARBA" id="ARBA00016301"/>
    </source>
</evidence>
<protein>
    <recommendedName>
        <fullName evidence="3">L-aminoadipate-semialdehyde dehydrogenase-phosphopantetheinyl transferase</fullName>
        <ecNumber evidence="2">2.7.8.7</ecNumber>
    </recommendedName>
    <alternativeName>
        <fullName evidence="5">4'-phosphopantetheinyl transferase</fullName>
    </alternativeName>
    <alternativeName>
        <fullName evidence="6">Alpha-aminoadipic semialdehyde dehydrogenase-phosphopantetheinyl transferase</fullName>
    </alternativeName>
</protein>
<dbReference type="RefSeq" id="XP_022303885.1">
    <property type="nucleotide sequence ID" value="XM_022448177.1"/>
</dbReference>
<dbReference type="RefSeq" id="XP_022303888.1">
    <property type="nucleotide sequence ID" value="XM_022448180.1"/>
</dbReference>
<evidence type="ECO:0000256" key="1">
    <source>
        <dbReference type="ARBA" id="ARBA00006195"/>
    </source>
</evidence>
<reference evidence="13 14" key="1">
    <citation type="submission" date="2025-04" db="UniProtKB">
        <authorList>
            <consortium name="RefSeq"/>
        </authorList>
    </citation>
    <scope>IDENTIFICATION</scope>
    <source>
        <tissue evidence="13 14">Whole sample</tissue>
    </source>
</reference>
<dbReference type="EC" id="2.7.8.7" evidence="2"/>
<dbReference type="InterPro" id="IPR050559">
    <property type="entry name" value="P-Pant_transferase_sf"/>
</dbReference>
<evidence type="ECO:0000313" key="13">
    <source>
        <dbReference type="RefSeq" id="XP_022303884.1"/>
    </source>
</evidence>
<evidence type="ECO:0000256" key="5">
    <source>
        <dbReference type="ARBA" id="ARBA00030484"/>
    </source>
</evidence>
<dbReference type="GO" id="GO:0005829">
    <property type="term" value="C:cytosol"/>
    <property type="evidence" value="ECO:0007669"/>
    <property type="project" value="TreeGrafter"/>
</dbReference>
<dbReference type="PANTHER" id="PTHR12215:SF10">
    <property type="entry name" value="L-AMINOADIPATE-SEMIALDEHYDE DEHYDROGENASE-PHOSPHOPANTETHEINYL TRANSFERASE"/>
    <property type="match status" value="1"/>
</dbReference>
<name>A0A8B8BLP8_CRAVI</name>
<dbReference type="InterPro" id="IPR008278">
    <property type="entry name" value="4-PPantetheinyl_Trfase_dom"/>
</dbReference>
<dbReference type="GO" id="GO:0008897">
    <property type="term" value="F:holo-[acyl-carrier-protein] synthase activity"/>
    <property type="evidence" value="ECO:0007669"/>
    <property type="project" value="UniProtKB-EC"/>
</dbReference>
<feature type="domain" description="4'-phosphopantetheinyl transferase" evidence="10">
    <location>
        <begin position="109"/>
        <end position="220"/>
    </location>
</feature>
<dbReference type="SUPFAM" id="SSF56214">
    <property type="entry name" value="4'-phosphopantetheinyl transferase"/>
    <property type="match status" value="2"/>
</dbReference>
<sequence length="285" mass="33314">MMIKWAFNFRAWQPTRSEWMFCGQCIQNEEKDRIQRFVFKKDAKAAMVGRLLIRKVIADCLKIPYKEIRLGRTEKGKPFLENLGHENFSFNVSHHGDLAVLAASTEGLVGIDVMKYEIKTSVPNFFHTMRRQFTESEWIQIRKSKDKREQLKTFYRLWCLKESYVKALGTGIGFDISRLNFDFKTDFLQENTVTVDTSMKVDGVHYPEWVFEEHSLNNHCIVVAQNQKNTLDSHNQSDTTSKSFELLSFSDLIECASPLSDQDEEFWENFEPKDEAPQIRQKNAA</sequence>